<dbReference type="RefSeq" id="XP_009544310.1">
    <property type="nucleotide sequence ID" value="XM_009546015.1"/>
</dbReference>
<dbReference type="OrthoDB" id="3221235at2759"/>
<sequence>MLQKASPTHEDVKYSMYGQGISCTAASRSSAPTLVRECSRLREHARVETIFSHLPVELVRIVFLFCIPDAPFVTYHRREAPLNISGVCRFWRAVALATPELWSSLRPCMTFRESTRTAADTIGSWLLRSAPHPFRLALAFDKVDLPSECGLEIIAPTYSLGHVEGLSARLSSFSLSLRAEDLEGAHEQLRFLDGDAERLEHLCITACSSPASSFTSPPLSKLQTFRSMPRLRSFTLRTDVAFRASSFDVPWAQLTELTLCRHAPAVPLYSRWTKTHNADVLAVLRSCPLLISCTVYLRADSDALRTPAPTVHLPHLRTLRLDVDAVLGASSAATVDGAVFDALRAPALEALRVCGPVSGARGVVWPTAEFAALLARCAGSLRGVALERVPLGERELRGIRESVRVVVELCGRSDWVVRV</sequence>
<evidence type="ECO:0000313" key="1">
    <source>
        <dbReference type="EMBL" id="ETW84672.1"/>
    </source>
</evidence>
<name>W4KFP1_HETIT</name>
<organism evidence="1 2">
    <name type="scientific">Heterobasidion irregulare (strain TC 32-1)</name>
    <dbReference type="NCBI Taxonomy" id="747525"/>
    <lineage>
        <taxon>Eukaryota</taxon>
        <taxon>Fungi</taxon>
        <taxon>Dikarya</taxon>
        <taxon>Basidiomycota</taxon>
        <taxon>Agaricomycotina</taxon>
        <taxon>Agaricomycetes</taxon>
        <taxon>Russulales</taxon>
        <taxon>Bondarzewiaceae</taxon>
        <taxon>Heterobasidion</taxon>
        <taxon>Heterobasidion annosum species complex</taxon>
    </lineage>
</organism>
<evidence type="ECO:0008006" key="3">
    <source>
        <dbReference type="Google" id="ProtNLM"/>
    </source>
</evidence>
<protein>
    <recommendedName>
        <fullName evidence="3">F-box domain-containing protein</fullName>
    </recommendedName>
</protein>
<gene>
    <name evidence="1" type="ORF">HETIRDRAFT_416338</name>
</gene>
<dbReference type="eggNOG" id="ENOG502RC90">
    <property type="taxonomic scope" value="Eukaryota"/>
</dbReference>
<accession>W4KFP1</accession>
<dbReference type="Gene3D" id="3.80.10.10">
    <property type="entry name" value="Ribonuclease Inhibitor"/>
    <property type="match status" value="1"/>
</dbReference>
<reference evidence="1 2" key="1">
    <citation type="journal article" date="2012" name="New Phytol.">
        <title>Insight into trade-off between wood decay and parasitism from the genome of a fungal forest pathogen.</title>
        <authorList>
            <person name="Olson A."/>
            <person name="Aerts A."/>
            <person name="Asiegbu F."/>
            <person name="Belbahri L."/>
            <person name="Bouzid O."/>
            <person name="Broberg A."/>
            <person name="Canback B."/>
            <person name="Coutinho P.M."/>
            <person name="Cullen D."/>
            <person name="Dalman K."/>
            <person name="Deflorio G."/>
            <person name="van Diepen L.T."/>
            <person name="Dunand C."/>
            <person name="Duplessis S."/>
            <person name="Durling M."/>
            <person name="Gonthier P."/>
            <person name="Grimwood J."/>
            <person name="Fossdal C.G."/>
            <person name="Hansson D."/>
            <person name="Henrissat B."/>
            <person name="Hietala A."/>
            <person name="Himmelstrand K."/>
            <person name="Hoffmeister D."/>
            <person name="Hogberg N."/>
            <person name="James T.Y."/>
            <person name="Karlsson M."/>
            <person name="Kohler A."/>
            <person name="Kues U."/>
            <person name="Lee Y.H."/>
            <person name="Lin Y.C."/>
            <person name="Lind M."/>
            <person name="Lindquist E."/>
            <person name="Lombard V."/>
            <person name="Lucas S."/>
            <person name="Lunden K."/>
            <person name="Morin E."/>
            <person name="Murat C."/>
            <person name="Park J."/>
            <person name="Raffaello T."/>
            <person name="Rouze P."/>
            <person name="Salamov A."/>
            <person name="Schmutz J."/>
            <person name="Solheim H."/>
            <person name="Stahlberg J."/>
            <person name="Velez H."/>
            <person name="de Vries R.P."/>
            <person name="Wiebenga A."/>
            <person name="Woodward S."/>
            <person name="Yakovlev I."/>
            <person name="Garbelotto M."/>
            <person name="Martin F."/>
            <person name="Grigoriev I.V."/>
            <person name="Stenlid J."/>
        </authorList>
    </citation>
    <scope>NUCLEOTIDE SEQUENCE [LARGE SCALE GENOMIC DNA]</scope>
    <source>
        <strain evidence="1 2">TC 32-1</strain>
    </source>
</reference>
<dbReference type="GeneID" id="20673311"/>
<proteinExistence type="predicted"/>
<dbReference type="InterPro" id="IPR032675">
    <property type="entry name" value="LRR_dom_sf"/>
</dbReference>
<dbReference type="KEGG" id="hir:HETIRDRAFT_416338"/>
<dbReference type="AlphaFoldDB" id="W4KFP1"/>
<dbReference type="HOGENOM" id="CLU_018544_12_4_1"/>
<dbReference type="EMBL" id="KI925456">
    <property type="protein sequence ID" value="ETW84672.1"/>
    <property type="molecule type" value="Genomic_DNA"/>
</dbReference>
<evidence type="ECO:0000313" key="2">
    <source>
        <dbReference type="Proteomes" id="UP000030671"/>
    </source>
</evidence>
<dbReference type="Proteomes" id="UP000030671">
    <property type="component" value="Unassembled WGS sequence"/>
</dbReference>
<dbReference type="InParanoid" id="W4KFP1"/>
<keyword evidence="2" id="KW-1185">Reference proteome</keyword>